<gene>
    <name evidence="1" type="ORF">CEXT_607421</name>
</gene>
<evidence type="ECO:0000313" key="2">
    <source>
        <dbReference type="Proteomes" id="UP001054945"/>
    </source>
</evidence>
<protein>
    <submittedName>
        <fullName evidence="1">Uncharacterized protein</fullName>
    </submittedName>
</protein>
<dbReference type="EMBL" id="BPLR01018743">
    <property type="protein sequence ID" value="GIZ01965.1"/>
    <property type="molecule type" value="Genomic_DNA"/>
</dbReference>
<organism evidence="1 2">
    <name type="scientific">Caerostris extrusa</name>
    <name type="common">Bark spider</name>
    <name type="synonym">Caerostris bankana</name>
    <dbReference type="NCBI Taxonomy" id="172846"/>
    <lineage>
        <taxon>Eukaryota</taxon>
        <taxon>Metazoa</taxon>
        <taxon>Ecdysozoa</taxon>
        <taxon>Arthropoda</taxon>
        <taxon>Chelicerata</taxon>
        <taxon>Arachnida</taxon>
        <taxon>Araneae</taxon>
        <taxon>Araneomorphae</taxon>
        <taxon>Entelegynae</taxon>
        <taxon>Araneoidea</taxon>
        <taxon>Araneidae</taxon>
        <taxon>Caerostris</taxon>
    </lineage>
</organism>
<comment type="caution">
    <text evidence="1">The sequence shown here is derived from an EMBL/GenBank/DDBJ whole genome shotgun (WGS) entry which is preliminary data.</text>
</comment>
<accession>A0AAV4Y4M6</accession>
<keyword evidence="2" id="KW-1185">Reference proteome</keyword>
<dbReference type="AlphaFoldDB" id="A0AAV4Y4M6"/>
<name>A0AAV4Y4M6_CAEEX</name>
<evidence type="ECO:0000313" key="1">
    <source>
        <dbReference type="EMBL" id="GIZ01965.1"/>
    </source>
</evidence>
<dbReference type="Proteomes" id="UP001054945">
    <property type="component" value="Unassembled WGS sequence"/>
</dbReference>
<reference evidence="1 2" key="1">
    <citation type="submission" date="2021-06" db="EMBL/GenBank/DDBJ databases">
        <title>Caerostris extrusa draft genome.</title>
        <authorList>
            <person name="Kono N."/>
            <person name="Arakawa K."/>
        </authorList>
    </citation>
    <scope>NUCLEOTIDE SEQUENCE [LARGE SCALE GENOMIC DNA]</scope>
</reference>
<sequence>MANYIAHLLPSQMLLLKLHLKTSHYPPSFPCPRQLDILADEFIMPTLVSLPYPYKYKNFLLDFTFRFSNLTCLTQKSKTYSYEAHTVLKKCSSKKR</sequence>
<proteinExistence type="predicted"/>